<dbReference type="Gene3D" id="3.30.70.270">
    <property type="match status" value="1"/>
</dbReference>
<dbReference type="SUPFAM" id="SSF141868">
    <property type="entry name" value="EAL domain-like"/>
    <property type="match status" value="1"/>
</dbReference>
<evidence type="ECO:0000313" key="4">
    <source>
        <dbReference type="EMBL" id="KKN18958.1"/>
    </source>
</evidence>
<dbReference type="SMART" id="SM00052">
    <property type="entry name" value="EAL"/>
    <property type="match status" value="1"/>
</dbReference>
<accession>A0A0F9RNV7</accession>
<dbReference type="NCBIfam" id="TIGR00254">
    <property type="entry name" value="GGDEF"/>
    <property type="match status" value="1"/>
</dbReference>
<dbReference type="InterPro" id="IPR029787">
    <property type="entry name" value="Nucleotide_cyclase"/>
</dbReference>
<comment type="caution">
    <text evidence="4">The sequence shown here is derived from an EMBL/GenBank/DDBJ whole genome shotgun (WGS) entry which is preliminary data.</text>
</comment>
<dbReference type="InterPro" id="IPR001633">
    <property type="entry name" value="EAL_dom"/>
</dbReference>
<name>A0A0F9RNV7_9ZZZZ</name>
<keyword evidence="1" id="KW-1133">Transmembrane helix</keyword>
<dbReference type="EMBL" id="LAZR01003379">
    <property type="protein sequence ID" value="KKN18958.1"/>
    <property type="molecule type" value="Genomic_DNA"/>
</dbReference>
<evidence type="ECO:0008006" key="5">
    <source>
        <dbReference type="Google" id="ProtNLM"/>
    </source>
</evidence>
<dbReference type="InterPro" id="IPR043128">
    <property type="entry name" value="Rev_trsase/Diguanyl_cyclase"/>
</dbReference>
<dbReference type="InterPro" id="IPR035919">
    <property type="entry name" value="EAL_sf"/>
</dbReference>
<dbReference type="SMART" id="SM00267">
    <property type="entry name" value="GGDEF"/>
    <property type="match status" value="1"/>
</dbReference>
<dbReference type="Gene3D" id="3.20.20.450">
    <property type="entry name" value="EAL domain"/>
    <property type="match status" value="1"/>
</dbReference>
<protein>
    <recommendedName>
        <fullName evidence="5">EAL domain-containing protein</fullName>
    </recommendedName>
</protein>
<dbReference type="CDD" id="cd01948">
    <property type="entry name" value="EAL"/>
    <property type="match status" value="1"/>
</dbReference>
<feature type="transmembrane region" description="Helical" evidence="1">
    <location>
        <begin position="37"/>
        <end position="70"/>
    </location>
</feature>
<dbReference type="PANTHER" id="PTHR33121">
    <property type="entry name" value="CYCLIC DI-GMP PHOSPHODIESTERASE PDEF"/>
    <property type="match status" value="1"/>
</dbReference>
<dbReference type="InterPro" id="IPR000160">
    <property type="entry name" value="GGDEF_dom"/>
</dbReference>
<dbReference type="SUPFAM" id="SSF55073">
    <property type="entry name" value="Nucleotide cyclase"/>
    <property type="match status" value="1"/>
</dbReference>
<gene>
    <name evidence="4" type="ORF">LCGC14_0950610</name>
</gene>
<feature type="domain" description="EAL" evidence="2">
    <location>
        <begin position="258"/>
        <end position="513"/>
    </location>
</feature>
<dbReference type="PANTHER" id="PTHR33121:SF70">
    <property type="entry name" value="SIGNALING PROTEIN YKOW"/>
    <property type="match status" value="1"/>
</dbReference>
<reference evidence="4" key="1">
    <citation type="journal article" date="2015" name="Nature">
        <title>Complex archaea that bridge the gap between prokaryotes and eukaryotes.</title>
        <authorList>
            <person name="Spang A."/>
            <person name="Saw J.H."/>
            <person name="Jorgensen S.L."/>
            <person name="Zaremba-Niedzwiedzka K."/>
            <person name="Martijn J."/>
            <person name="Lind A.E."/>
            <person name="van Eijk R."/>
            <person name="Schleper C."/>
            <person name="Guy L."/>
            <person name="Ettema T.J."/>
        </authorList>
    </citation>
    <scope>NUCLEOTIDE SEQUENCE</scope>
</reference>
<dbReference type="PROSITE" id="PS50887">
    <property type="entry name" value="GGDEF"/>
    <property type="match status" value="1"/>
</dbReference>
<keyword evidence="1" id="KW-0812">Transmembrane</keyword>
<evidence type="ECO:0000259" key="2">
    <source>
        <dbReference type="PROSITE" id="PS50883"/>
    </source>
</evidence>
<organism evidence="4">
    <name type="scientific">marine sediment metagenome</name>
    <dbReference type="NCBI Taxonomy" id="412755"/>
    <lineage>
        <taxon>unclassified sequences</taxon>
        <taxon>metagenomes</taxon>
        <taxon>ecological metagenomes</taxon>
    </lineage>
</organism>
<dbReference type="Pfam" id="PF00990">
    <property type="entry name" value="GGDEF"/>
    <property type="match status" value="1"/>
</dbReference>
<keyword evidence="1" id="KW-0472">Membrane</keyword>
<dbReference type="Pfam" id="PF00563">
    <property type="entry name" value="EAL"/>
    <property type="match status" value="1"/>
</dbReference>
<evidence type="ECO:0000256" key="1">
    <source>
        <dbReference type="SAM" id="Phobius"/>
    </source>
</evidence>
<evidence type="ECO:0000259" key="3">
    <source>
        <dbReference type="PROSITE" id="PS50887"/>
    </source>
</evidence>
<sequence length="527" mass="58133">MTQLLESKGGISVESVIETKFLRWSRQVALWMTRPPALAFIPALGLAMIWFGVVGATLVLISIVPALYLYQGHLQRSVNRLLTAPEPNPVMLGYDIFEEGIEQVISQVESKDLKSSIFCVEIDNFQDLCDQYGRSTMQKVAKCIGKQLLASVRDIDLVCQRNDGQFAVCLAPVHHLNPVLCGSMADRLQQTLEDPLRTDDEEIPISVSIGFCLISSAAEVSSTEWLEHSITALAKARKRGPSSIERLSMQAHASPPVSPADTQDIQHALRSGQIQPWFQPQISTHTGEISGFEALARWVHPSRGVILPSDFLPLVAQANLFEPLAEAMMRSSFAALKAWDNAGFSVPRIGVNFSGPELSNPKLIEKIKWELDHFDLTPDRLAIEILETVVSNADDDIITRNIRRLEQLGCGIDLDDFGTGHASIGAIHQFGVSRIKIDRSFVARADRCSNQKQVINAILAMAEHFGVETLAEGVETVGEHATLAQLGCDHVQGFGIARAMPFEQTLLWIPQNSAKIQHMPKLIGRNR</sequence>
<dbReference type="PROSITE" id="PS50883">
    <property type="entry name" value="EAL"/>
    <property type="match status" value="1"/>
</dbReference>
<dbReference type="GO" id="GO:0071111">
    <property type="term" value="F:cyclic-guanylate-specific phosphodiesterase activity"/>
    <property type="evidence" value="ECO:0007669"/>
    <property type="project" value="InterPro"/>
</dbReference>
<feature type="domain" description="GGDEF" evidence="3">
    <location>
        <begin position="113"/>
        <end position="249"/>
    </location>
</feature>
<proteinExistence type="predicted"/>
<dbReference type="AlphaFoldDB" id="A0A0F9RNV7"/>
<dbReference type="InterPro" id="IPR050706">
    <property type="entry name" value="Cyclic-di-GMP_PDE-like"/>
</dbReference>